<dbReference type="GO" id="GO:0006302">
    <property type="term" value="P:double-strand break repair"/>
    <property type="evidence" value="ECO:0007669"/>
    <property type="project" value="UniProtKB-UniRule"/>
</dbReference>
<dbReference type="InterPro" id="IPR022982">
    <property type="entry name" value="Rad50_ATPase_archaeal"/>
</dbReference>
<feature type="binding site" evidence="10">
    <location>
        <position position="137"/>
    </location>
    <ligand>
        <name>ATP</name>
        <dbReference type="ChEBI" id="CHEBI:30616"/>
    </ligand>
</feature>
<feature type="binding site" evidence="10">
    <location>
        <position position="12"/>
    </location>
    <ligand>
        <name>ATP</name>
        <dbReference type="ChEBI" id="CHEBI:30616"/>
    </ligand>
</feature>
<comment type="subunit">
    <text evidence="10">Homodimer. Forms a heterotetramer composed of two Mre11 subunits and two Rad50 subunits.</text>
</comment>
<gene>
    <name evidence="10 14" type="primary">rad50</name>
    <name evidence="14" type="ORF">ACFQJ4_11100</name>
</gene>
<evidence type="ECO:0000256" key="4">
    <source>
        <dbReference type="ARBA" id="ARBA00022801"/>
    </source>
</evidence>
<dbReference type="PANTHER" id="PTHR32114">
    <property type="entry name" value="ABC TRANSPORTER ABCH.3"/>
    <property type="match status" value="1"/>
</dbReference>
<evidence type="ECO:0000313" key="15">
    <source>
        <dbReference type="Proteomes" id="UP001596398"/>
    </source>
</evidence>
<organism evidence="14 15">
    <name type="scientific">Halosegnis marinus</name>
    <dbReference type="NCBI Taxonomy" id="3034023"/>
    <lineage>
        <taxon>Archaea</taxon>
        <taxon>Methanobacteriati</taxon>
        <taxon>Methanobacteriota</taxon>
        <taxon>Stenosarchaea group</taxon>
        <taxon>Halobacteria</taxon>
        <taxon>Halobacteriales</taxon>
        <taxon>Natronomonadaceae</taxon>
        <taxon>Halosegnis</taxon>
    </lineage>
</organism>
<feature type="domain" description="Zinc-hook" evidence="13">
    <location>
        <begin position="412"/>
        <end position="511"/>
    </location>
</feature>
<sequence length="897" mass="99262">MRFERLRLSNFKCYADTDLRLTSGVTVIHGLNGSGKSSLLEACFFALYGARALDRTLDEVITIGAEEAAVELWFSHAGGDYRIERELTVRGGSATTTTCVLEGPEATVDGARDVRAAVADLLRMDASAFVNCAYVRQGEVNKLINASPGERQDMIDDLLQLGKLEDYRERASDARVGVGRVRDNKQGALEDVEAQVAAKEDEDLHDRLNALKSELADVQADIERFEENREKARTQRDEAAETLAEYEERQAELAGVEDDVEELTDDIAAAESERSEKADRIAALRERADDLRAEAADLLADTELDADDAAALPDGALDERLADLRERKDEAAERIREQSVEVQKHAGDAENARERADELESEAEAKREEADELEADLADARDDLAETRERIGALGDEIEDTRATFEDAPVEPDGAESHRDDVAERLNGTREELAGVEADLSNAREAVAEAERLLEEGKCPECGQPVDDSPHVDSVEADRERVADLAAEVESLVERRDDLRETLDRAEELVAAADELADLRDDRDRLRERVAERESLLDDREARVETLRGEAETLGAEAESKREEVEAAAARADAARDRMGELNGESADLKRAIERVESLADLLDDVAEAESEVESLREARANLADRADLLRERLSEKRERKAELAEALDEGTLDAAEEKKEKAEAYLSKVEPKLDGLTDERDELQTKIGGVEGEIARLGELRERRDELAETVERLDSLYREARTLQETYADLRAELRQRNVRKLERMLNETFELVYGNDAYSHIELDGEYALTVYQKDGEPLDPEQLSGGERAVFNLSLRCAIYRLLAEGIDGAAPMPPLILDEPTVFLDSGHVSKLVGLIESMTELGVDQILVVSHDDELVGAADELVTVRKDPTSNRSSVERADAADAAALSAFN</sequence>
<proteinExistence type="inferred from homology"/>
<accession>A0ABD5ZQN4</accession>
<evidence type="ECO:0000256" key="1">
    <source>
        <dbReference type="ARBA" id="ARBA00022723"/>
    </source>
</evidence>
<protein>
    <recommendedName>
        <fullName evidence="10">DNA double-strand break repair Rad50 ATPase</fullName>
    </recommendedName>
</protein>
<evidence type="ECO:0000256" key="10">
    <source>
        <dbReference type="HAMAP-Rule" id="MF_00449"/>
    </source>
</evidence>
<keyword evidence="8 10" id="KW-0234">DNA repair</keyword>
<dbReference type="InterPro" id="IPR053480">
    <property type="entry name" value="DSB_repair_ATPase"/>
</dbReference>
<comment type="similarity">
    <text evidence="9">Belongs to the Sph1/Sph2 family.</text>
</comment>
<keyword evidence="6 10" id="KW-0067">ATP-binding</keyword>
<keyword evidence="1 10" id="KW-0479">Metal-binding</keyword>
<feature type="binding site" evidence="10 11">
    <location>
        <position position="462"/>
    </location>
    <ligand>
        <name>Zn(2+)</name>
        <dbReference type="ChEBI" id="CHEBI:29105"/>
    </ligand>
</feature>
<comment type="function">
    <text evidence="10">Part of the Rad50/Mre11 complex, which is involved in the early steps of DNA double-strand break (DSB) repair. Rad50 controls the balance between DNA end bridging and DNA resection via ATP-dependent structural rearrangements of the Rad50/Mre11 complex.</text>
</comment>
<dbReference type="Proteomes" id="UP001596398">
    <property type="component" value="Unassembled WGS sequence"/>
</dbReference>
<evidence type="ECO:0000256" key="12">
    <source>
        <dbReference type="SAM" id="MobiDB-lite"/>
    </source>
</evidence>
<evidence type="ECO:0000259" key="13">
    <source>
        <dbReference type="PROSITE" id="PS51131"/>
    </source>
</evidence>
<dbReference type="PANTHER" id="PTHR32114:SF2">
    <property type="entry name" value="ABC TRANSPORTER ABCH.3"/>
    <property type="match status" value="1"/>
</dbReference>
<evidence type="ECO:0000256" key="9">
    <source>
        <dbReference type="ARBA" id="ARBA00049666"/>
    </source>
</evidence>
<evidence type="ECO:0000256" key="6">
    <source>
        <dbReference type="ARBA" id="ARBA00022840"/>
    </source>
</evidence>
<keyword evidence="7 10" id="KW-0175">Coiled coil</keyword>
<dbReference type="RefSeq" id="WP_276234003.1">
    <property type="nucleotide sequence ID" value="NZ_CP119802.1"/>
</dbReference>
<feature type="coiled-coil region" evidence="10">
    <location>
        <begin position="674"/>
        <end position="742"/>
    </location>
</feature>
<keyword evidence="15" id="KW-1185">Reference proteome</keyword>
<dbReference type="InterPro" id="IPR027417">
    <property type="entry name" value="P-loop_NTPase"/>
</dbReference>
<feature type="region of interest" description="Disordered" evidence="12">
    <location>
        <begin position="550"/>
        <end position="583"/>
    </location>
</feature>
<evidence type="ECO:0000256" key="3">
    <source>
        <dbReference type="ARBA" id="ARBA00022763"/>
    </source>
</evidence>
<dbReference type="AlphaFoldDB" id="A0ABD5ZQN4"/>
<dbReference type="InterPro" id="IPR038729">
    <property type="entry name" value="Rad50/SbcC_AAA"/>
</dbReference>
<dbReference type="Gene3D" id="3.40.50.300">
    <property type="entry name" value="P-loop containing nucleotide triphosphate hydrolases"/>
    <property type="match status" value="2"/>
</dbReference>
<dbReference type="SUPFAM" id="SSF52540">
    <property type="entry name" value="P-loop containing nucleoside triphosphate hydrolases"/>
    <property type="match status" value="1"/>
</dbReference>
<dbReference type="InterPro" id="IPR013134">
    <property type="entry name" value="Zn_hook_RAD50"/>
</dbReference>
<dbReference type="GO" id="GO:0008270">
    <property type="term" value="F:zinc ion binding"/>
    <property type="evidence" value="ECO:0007669"/>
    <property type="project" value="UniProtKB-UniRule"/>
</dbReference>
<comment type="similarity">
    <text evidence="10">Belongs to the SMC family. RAD50 subfamily.</text>
</comment>
<dbReference type="EMBL" id="JBHTAP010000001">
    <property type="protein sequence ID" value="MFC7235864.1"/>
    <property type="molecule type" value="Genomic_DNA"/>
</dbReference>
<comment type="cofactor">
    <cofactor evidence="10">
        <name>Zn(2+)</name>
        <dbReference type="ChEBI" id="CHEBI:29105"/>
    </cofactor>
    <text evidence="10">Binds 1 zinc ion per homodimer.</text>
</comment>
<dbReference type="GeneID" id="79267563"/>
<comment type="domain">
    <text evidence="10">The two conserved Cys that bind zinc constitute the zinc-hook, which separates the large intramolecular coiled coil regions. The 2 Cys residues coordinate one molecule of zinc with the help of the 2 Cys residues of the zinc-hook of another Rad50 molecule, thereby forming a V-shaped homodimer.</text>
</comment>
<comment type="caution">
    <text evidence="10">Lacks conserved residue(s) required for the propagation of feature annotation.</text>
</comment>
<evidence type="ECO:0000256" key="11">
    <source>
        <dbReference type="PROSITE-ProRule" id="PRU00471"/>
    </source>
</evidence>
<dbReference type="Gene3D" id="1.10.287.510">
    <property type="entry name" value="Helix hairpin bin"/>
    <property type="match status" value="1"/>
</dbReference>
<dbReference type="PROSITE" id="PS51131">
    <property type="entry name" value="ZN_HOOK"/>
    <property type="match status" value="1"/>
</dbReference>
<dbReference type="GO" id="GO:0016887">
    <property type="term" value="F:ATP hydrolysis activity"/>
    <property type="evidence" value="ECO:0007669"/>
    <property type="project" value="UniProtKB-UniRule"/>
</dbReference>
<feature type="region of interest" description="Disordered" evidence="12">
    <location>
        <begin position="329"/>
        <end position="420"/>
    </location>
</feature>
<dbReference type="HAMAP" id="MF_00449">
    <property type="entry name" value="RAD50"/>
    <property type="match status" value="1"/>
</dbReference>
<dbReference type="NCBIfam" id="NF041035">
    <property type="entry name" value="Rad50_Halo"/>
    <property type="match status" value="1"/>
</dbReference>
<keyword evidence="3 10" id="KW-0227">DNA damage</keyword>
<name>A0ABD5ZQN4_9EURY</name>
<evidence type="ECO:0000256" key="8">
    <source>
        <dbReference type="ARBA" id="ARBA00023204"/>
    </source>
</evidence>
<keyword evidence="4 10" id="KW-0378">Hydrolase</keyword>
<feature type="binding site" evidence="10 11">
    <location>
        <position position="459"/>
    </location>
    <ligand>
        <name>Zn(2+)</name>
        <dbReference type="ChEBI" id="CHEBI:29105"/>
    </ligand>
</feature>
<dbReference type="NCBIfam" id="NF002572">
    <property type="entry name" value="PRK02224.1"/>
    <property type="match status" value="1"/>
</dbReference>
<keyword evidence="2 10" id="KW-0547">Nucleotide-binding</keyword>
<reference evidence="14 15" key="1">
    <citation type="journal article" date="2019" name="Int. J. Syst. Evol. Microbiol.">
        <title>The Global Catalogue of Microorganisms (GCM) 10K type strain sequencing project: providing services to taxonomists for standard genome sequencing and annotation.</title>
        <authorList>
            <consortium name="The Broad Institute Genomics Platform"/>
            <consortium name="The Broad Institute Genome Sequencing Center for Infectious Disease"/>
            <person name="Wu L."/>
            <person name="Ma J."/>
        </authorList>
    </citation>
    <scope>NUCLEOTIDE SEQUENCE [LARGE SCALE GENOMIC DNA]</scope>
    <source>
        <strain evidence="14 15">DT85</strain>
    </source>
</reference>
<evidence type="ECO:0000313" key="14">
    <source>
        <dbReference type="EMBL" id="MFC7235864.1"/>
    </source>
</evidence>
<feature type="compositionally biased region" description="Basic and acidic residues" evidence="12">
    <location>
        <begin position="329"/>
        <end position="369"/>
    </location>
</feature>
<dbReference type="SUPFAM" id="SSF75712">
    <property type="entry name" value="Rad50 coiled-coil Zn hook"/>
    <property type="match status" value="1"/>
</dbReference>
<evidence type="ECO:0000256" key="5">
    <source>
        <dbReference type="ARBA" id="ARBA00022833"/>
    </source>
</evidence>
<comment type="caution">
    <text evidence="14">The sequence shown here is derived from an EMBL/GenBank/DDBJ whole genome shotgun (WGS) entry which is preliminary data.</text>
</comment>
<evidence type="ECO:0000256" key="7">
    <source>
        <dbReference type="ARBA" id="ARBA00023054"/>
    </source>
</evidence>
<dbReference type="GO" id="GO:0005524">
    <property type="term" value="F:ATP binding"/>
    <property type="evidence" value="ECO:0007669"/>
    <property type="project" value="UniProtKB-UniRule"/>
</dbReference>
<dbReference type="Pfam" id="PF13476">
    <property type="entry name" value="AAA_23"/>
    <property type="match status" value="1"/>
</dbReference>
<evidence type="ECO:0000256" key="2">
    <source>
        <dbReference type="ARBA" id="ARBA00022741"/>
    </source>
</evidence>
<feature type="compositionally biased region" description="Basic and acidic residues" evidence="12">
    <location>
        <begin position="378"/>
        <end position="391"/>
    </location>
</feature>
<feature type="binding site" evidence="10">
    <location>
        <begin position="32"/>
        <end position="38"/>
    </location>
    <ligand>
        <name>ATP</name>
        <dbReference type="ChEBI" id="CHEBI:30616"/>
    </ligand>
</feature>
<keyword evidence="5 10" id="KW-0862">Zinc</keyword>